<evidence type="ECO:0000256" key="2">
    <source>
        <dbReference type="SAM" id="Phobius"/>
    </source>
</evidence>
<feature type="transmembrane region" description="Helical" evidence="2">
    <location>
        <begin position="198"/>
        <end position="219"/>
    </location>
</feature>
<evidence type="ECO:0008006" key="5">
    <source>
        <dbReference type="Google" id="ProtNLM"/>
    </source>
</evidence>
<accession>A0ABU5KA74</accession>
<feature type="transmembrane region" description="Helical" evidence="2">
    <location>
        <begin position="85"/>
        <end position="102"/>
    </location>
</feature>
<feature type="transmembrane region" description="Helical" evidence="2">
    <location>
        <begin position="129"/>
        <end position="152"/>
    </location>
</feature>
<evidence type="ECO:0000313" key="4">
    <source>
        <dbReference type="Proteomes" id="UP001291999"/>
    </source>
</evidence>
<feature type="transmembrane region" description="Helical" evidence="2">
    <location>
        <begin position="366"/>
        <end position="390"/>
    </location>
</feature>
<dbReference type="RefSeq" id="WP_322423962.1">
    <property type="nucleotide sequence ID" value="NZ_JAXQPW010000002.1"/>
</dbReference>
<keyword evidence="2" id="KW-0472">Membrane</keyword>
<feature type="region of interest" description="Disordered" evidence="1">
    <location>
        <begin position="399"/>
        <end position="421"/>
    </location>
</feature>
<name>A0ABU5KA74_9ACTN</name>
<gene>
    <name evidence="3" type="ORF">SFC79_08165</name>
</gene>
<feature type="transmembrane region" description="Helical" evidence="2">
    <location>
        <begin position="287"/>
        <end position="307"/>
    </location>
</feature>
<feature type="region of interest" description="Disordered" evidence="1">
    <location>
        <begin position="1"/>
        <end position="35"/>
    </location>
</feature>
<evidence type="ECO:0000256" key="1">
    <source>
        <dbReference type="SAM" id="MobiDB-lite"/>
    </source>
</evidence>
<keyword evidence="4" id="KW-1185">Reference proteome</keyword>
<keyword evidence="2" id="KW-0812">Transmembrane</keyword>
<evidence type="ECO:0000313" key="3">
    <source>
        <dbReference type="EMBL" id="MDZ5661733.1"/>
    </source>
</evidence>
<feature type="transmembrane region" description="Helical" evidence="2">
    <location>
        <begin position="328"/>
        <end position="346"/>
    </location>
</feature>
<feature type="transmembrane region" description="Helical" evidence="2">
    <location>
        <begin position="240"/>
        <end position="261"/>
    </location>
</feature>
<dbReference type="EMBL" id="JAXQPW010000002">
    <property type="protein sequence ID" value="MDZ5661733.1"/>
    <property type="molecule type" value="Genomic_DNA"/>
</dbReference>
<feature type="transmembrane region" description="Helical" evidence="2">
    <location>
        <begin position="159"/>
        <end position="178"/>
    </location>
</feature>
<comment type="caution">
    <text evidence="3">The sequence shown here is derived from an EMBL/GenBank/DDBJ whole genome shotgun (WGS) entry which is preliminary data.</text>
</comment>
<keyword evidence="2" id="KW-1133">Transmembrane helix</keyword>
<feature type="transmembrane region" description="Helical" evidence="2">
    <location>
        <begin position="107"/>
        <end position="123"/>
    </location>
</feature>
<dbReference type="Proteomes" id="UP001291999">
    <property type="component" value="Unassembled WGS sequence"/>
</dbReference>
<reference evidence="3 4" key="1">
    <citation type="submission" date="2023-11" db="EMBL/GenBank/DDBJ databases">
        <title>Novel species in genus Nocardioides.</title>
        <authorList>
            <person name="Zhou H."/>
        </authorList>
    </citation>
    <scope>NUCLEOTIDE SEQUENCE [LARGE SCALE GENOMIC DNA]</scope>
    <source>
        <strain evidence="3 4">S-58</strain>
    </source>
</reference>
<feature type="compositionally biased region" description="Low complexity" evidence="1">
    <location>
        <begin position="8"/>
        <end position="17"/>
    </location>
</feature>
<proteinExistence type="predicted"/>
<organism evidence="3 4">
    <name type="scientific">Nocardioides renjunii</name>
    <dbReference type="NCBI Taxonomy" id="3095075"/>
    <lineage>
        <taxon>Bacteria</taxon>
        <taxon>Bacillati</taxon>
        <taxon>Actinomycetota</taxon>
        <taxon>Actinomycetes</taxon>
        <taxon>Propionibacteriales</taxon>
        <taxon>Nocardioidaceae</taxon>
        <taxon>Nocardioides</taxon>
    </lineage>
</organism>
<protein>
    <recommendedName>
        <fullName evidence="5">Integral membrane protein</fullName>
    </recommendedName>
</protein>
<sequence>MDTTTPLAHPDPSARPAHPAHPAHPPGPSDPRSLGRARTAAAVTSVLVAAIGAAWFAGDTLWYFAADSDRGSTSLLALVPKRVDATLAVLLGAVGLVAALAARGRRLVGVAVVQVVAFVLLAGDAGVLLLLAYLTALLFPVALVACLLWGAARHRSARIGLGILLAVGGAAVVGSGIFDGESLRSLGDGLGTGVRRHLAPHLVVTLFVGHGLLWAAIGIRAARSVRHACEACGRPGSGRLLLRLRVPVTLLAAACGLPYFLVRLTWLTGDPFGVDGHAVDAQPGLQLMGFLLGLTGLVAAVLTIGLIRPWGRVLPGWIPVIGRREVPVLFPTLAAGLVGVLMTVAGRAMVQSHLHEAATGGESRALYLFLLPLPVWGPALLLAAAAYHLAHRGPCADCGRGDATPSPAGTRAQRPCSEHAR</sequence>
<feature type="transmembrane region" description="Helical" evidence="2">
    <location>
        <begin position="40"/>
        <end position="65"/>
    </location>
</feature>